<proteinExistence type="predicted"/>
<evidence type="ECO:0008006" key="3">
    <source>
        <dbReference type="Google" id="ProtNLM"/>
    </source>
</evidence>
<evidence type="ECO:0000313" key="2">
    <source>
        <dbReference type="Proteomes" id="UP000294739"/>
    </source>
</evidence>
<dbReference type="AlphaFoldDB" id="A0A4R5CTA7"/>
<accession>A0A4R5CTA7</accession>
<dbReference type="OrthoDB" id="3233584at2"/>
<sequence>MNRITVDASEVLRVAADVGKMPGRAVKEGRAVVEKGALNTKNQMRDEASGHPTFPAFPNSITYDIEYGVGKIEAEIGPDKDKTQGALGNLLYFGSSNNGPVLDVESGLRAEAPKFEKALGLMADKLLDG</sequence>
<name>A0A4R5CTA7_9ACTN</name>
<gene>
    <name evidence="1" type="ORF">E1269_21335</name>
</gene>
<comment type="caution">
    <text evidence="1">The sequence shown here is derived from an EMBL/GenBank/DDBJ whole genome shotgun (WGS) entry which is preliminary data.</text>
</comment>
<reference evidence="1 2" key="1">
    <citation type="submission" date="2019-03" db="EMBL/GenBank/DDBJ databases">
        <title>Draft genome sequences of novel Actinobacteria.</title>
        <authorList>
            <person name="Sahin N."/>
            <person name="Ay H."/>
            <person name="Saygin H."/>
        </authorList>
    </citation>
    <scope>NUCLEOTIDE SEQUENCE [LARGE SCALE GENOMIC DNA]</scope>
    <source>
        <strain evidence="1 2">5K138</strain>
    </source>
</reference>
<dbReference type="EMBL" id="SMKZ01000034">
    <property type="protein sequence ID" value="TDE02837.1"/>
    <property type="molecule type" value="Genomic_DNA"/>
</dbReference>
<dbReference type="RefSeq" id="WP_131898281.1">
    <property type="nucleotide sequence ID" value="NZ_SMKZ01000034.1"/>
</dbReference>
<organism evidence="1 2">
    <name type="scientific">Jiangella asiatica</name>
    <dbReference type="NCBI Taxonomy" id="2530372"/>
    <lineage>
        <taxon>Bacteria</taxon>
        <taxon>Bacillati</taxon>
        <taxon>Actinomycetota</taxon>
        <taxon>Actinomycetes</taxon>
        <taxon>Jiangellales</taxon>
        <taxon>Jiangellaceae</taxon>
        <taxon>Jiangella</taxon>
    </lineage>
</organism>
<evidence type="ECO:0000313" key="1">
    <source>
        <dbReference type="EMBL" id="TDE02837.1"/>
    </source>
</evidence>
<dbReference type="InParanoid" id="A0A4R5CTA7"/>
<dbReference type="Proteomes" id="UP000294739">
    <property type="component" value="Unassembled WGS sequence"/>
</dbReference>
<keyword evidence="2" id="KW-1185">Reference proteome</keyword>
<protein>
    <recommendedName>
        <fullName evidence="3">HK97 gp10 family phage protein</fullName>
    </recommendedName>
</protein>